<gene>
    <name evidence="3" type="ORF">CHIRRI_LOCUS8931</name>
</gene>
<keyword evidence="4" id="KW-1185">Reference proteome</keyword>
<evidence type="ECO:0000313" key="3">
    <source>
        <dbReference type="EMBL" id="CAG9806066.1"/>
    </source>
</evidence>
<evidence type="ECO:0000313" key="4">
    <source>
        <dbReference type="Proteomes" id="UP001153620"/>
    </source>
</evidence>
<keyword evidence="2" id="KW-0732">Signal</keyword>
<reference evidence="3" key="1">
    <citation type="submission" date="2022-01" db="EMBL/GenBank/DDBJ databases">
        <authorList>
            <person name="King R."/>
        </authorList>
    </citation>
    <scope>NUCLEOTIDE SEQUENCE</scope>
</reference>
<evidence type="ECO:0000256" key="2">
    <source>
        <dbReference type="SAM" id="SignalP"/>
    </source>
</evidence>
<organism evidence="3 4">
    <name type="scientific">Chironomus riparius</name>
    <dbReference type="NCBI Taxonomy" id="315576"/>
    <lineage>
        <taxon>Eukaryota</taxon>
        <taxon>Metazoa</taxon>
        <taxon>Ecdysozoa</taxon>
        <taxon>Arthropoda</taxon>
        <taxon>Hexapoda</taxon>
        <taxon>Insecta</taxon>
        <taxon>Pterygota</taxon>
        <taxon>Neoptera</taxon>
        <taxon>Endopterygota</taxon>
        <taxon>Diptera</taxon>
        <taxon>Nematocera</taxon>
        <taxon>Chironomoidea</taxon>
        <taxon>Chironomidae</taxon>
        <taxon>Chironominae</taxon>
        <taxon>Chironomus</taxon>
    </lineage>
</organism>
<protein>
    <submittedName>
        <fullName evidence="3">Uncharacterized protein</fullName>
    </submittedName>
</protein>
<name>A0A9N9WU47_9DIPT</name>
<dbReference type="AlphaFoldDB" id="A0A9N9WU47"/>
<feature type="compositionally biased region" description="Polar residues" evidence="1">
    <location>
        <begin position="42"/>
        <end position="51"/>
    </location>
</feature>
<dbReference type="EMBL" id="OU895878">
    <property type="protein sequence ID" value="CAG9806066.1"/>
    <property type="molecule type" value="Genomic_DNA"/>
</dbReference>
<feature type="region of interest" description="Disordered" evidence="1">
    <location>
        <begin position="234"/>
        <end position="293"/>
    </location>
</feature>
<dbReference type="OrthoDB" id="10574885at2759"/>
<evidence type="ECO:0000256" key="1">
    <source>
        <dbReference type="SAM" id="MobiDB-lite"/>
    </source>
</evidence>
<proteinExistence type="predicted"/>
<feature type="compositionally biased region" description="Low complexity" evidence="1">
    <location>
        <begin position="28"/>
        <end position="41"/>
    </location>
</feature>
<feature type="signal peptide" evidence="2">
    <location>
        <begin position="1"/>
        <end position="23"/>
    </location>
</feature>
<feature type="compositionally biased region" description="Low complexity" evidence="1">
    <location>
        <begin position="267"/>
        <end position="288"/>
    </location>
</feature>
<accession>A0A9N9WU47</accession>
<feature type="region of interest" description="Disordered" evidence="1">
    <location>
        <begin position="28"/>
        <end position="51"/>
    </location>
</feature>
<feature type="compositionally biased region" description="Polar residues" evidence="1">
    <location>
        <begin position="234"/>
        <end position="255"/>
    </location>
</feature>
<dbReference type="Proteomes" id="UP001153620">
    <property type="component" value="Chromosome 2"/>
</dbReference>
<reference evidence="3" key="2">
    <citation type="submission" date="2022-10" db="EMBL/GenBank/DDBJ databases">
        <authorList>
            <consortium name="ENA_rothamsted_submissions"/>
            <consortium name="culmorum"/>
            <person name="King R."/>
        </authorList>
    </citation>
    <scope>NUCLEOTIDE SEQUENCE</scope>
</reference>
<sequence length="430" mass="47490">MNFMKYNIVIVLIAIIIASSSVADEAKSSSKQQQHQIQQSQNNVPLSSSVNDAKQQNKRLAYFAPSSTLSSGFKPITSSYPTVSNFVANHHYQQPYSSGLGSSYVKYPYGSQQQQQHQQFVSPSNVKFSSPSSAYNRPAPVSYGYHNNNNNYQQLAFAASQPAAVSYLHSPYQLAQQIFTQQLPLHNYNVQQLTPFIHAPTMGYFGPYQAPVQSQQFQQFGSLNKYPQISTFHQQPQTHNVASQPSSYKHSQLITSKPVALESPLPAHSSSNHGASPSSPSSSSSQSGEVHHNQHGAISYSTFLQPFDKSHPQLPTAAALIATQPPPHVYYHHHHNHHHQAPPQTFVDYSKHLSGAYSLPIATNYYTGYNAAPNAHYGQAQSPAIQPYAHISKISVIPTPSVPTPQVVSVSVVPTIPQKNFTALERHFRY</sequence>
<feature type="chain" id="PRO_5040346616" evidence="2">
    <location>
        <begin position="24"/>
        <end position="430"/>
    </location>
</feature>